<evidence type="ECO:0000313" key="2">
    <source>
        <dbReference type="Proteomes" id="UP001465668"/>
    </source>
</evidence>
<sequence length="31" mass="3435">MGLSLYGSLAATNVQQMRAAQFDTLEYDINI</sequence>
<dbReference type="Proteomes" id="UP001465668">
    <property type="component" value="Unassembled WGS sequence"/>
</dbReference>
<protein>
    <submittedName>
        <fullName evidence="1">Uncharacterized protein</fullName>
    </submittedName>
</protein>
<accession>A0ABR2XCC1</accession>
<keyword evidence="2" id="KW-1185">Reference proteome</keyword>
<name>A0ABR2XCC1_9PEZI</name>
<organism evidence="1 2">
    <name type="scientific">Seiridium cardinale</name>
    <dbReference type="NCBI Taxonomy" id="138064"/>
    <lineage>
        <taxon>Eukaryota</taxon>
        <taxon>Fungi</taxon>
        <taxon>Dikarya</taxon>
        <taxon>Ascomycota</taxon>
        <taxon>Pezizomycotina</taxon>
        <taxon>Sordariomycetes</taxon>
        <taxon>Xylariomycetidae</taxon>
        <taxon>Amphisphaeriales</taxon>
        <taxon>Sporocadaceae</taxon>
        <taxon>Seiridium</taxon>
    </lineage>
</organism>
<dbReference type="EMBL" id="JARVKM010000078">
    <property type="protein sequence ID" value="KAK9771251.1"/>
    <property type="molecule type" value="Genomic_DNA"/>
</dbReference>
<evidence type="ECO:0000313" key="1">
    <source>
        <dbReference type="EMBL" id="KAK9771251.1"/>
    </source>
</evidence>
<gene>
    <name evidence="1" type="ORF">SCAR479_12116</name>
</gene>
<comment type="caution">
    <text evidence="1">The sequence shown here is derived from an EMBL/GenBank/DDBJ whole genome shotgun (WGS) entry which is preliminary data.</text>
</comment>
<proteinExistence type="predicted"/>
<reference evidence="1 2" key="1">
    <citation type="submission" date="2024-02" db="EMBL/GenBank/DDBJ databases">
        <title>First draft genome assembly of two strains of Seiridium cardinale.</title>
        <authorList>
            <person name="Emiliani G."/>
            <person name="Scali E."/>
        </authorList>
    </citation>
    <scope>NUCLEOTIDE SEQUENCE [LARGE SCALE GENOMIC DNA]</scope>
    <source>
        <strain evidence="1 2">BM-138-000479</strain>
    </source>
</reference>